<dbReference type="Proteomes" id="UP000694570">
    <property type="component" value="Unplaced"/>
</dbReference>
<evidence type="ECO:0000256" key="5">
    <source>
        <dbReference type="ARBA" id="ARBA00035403"/>
    </source>
</evidence>
<dbReference type="Proteomes" id="UP000694722">
    <property type="component" value="Unplaced"/>
</dbReference>
<dbReference type="SMART" id="SM01405">
    <property type="entry name" value="Ribosomal_S6e"/>
    <property type="match status" value="1"/>
</dbReference>
<dbReference type="Pfam" id="PF01092">
    <property type="entry name" value="Ribosomal_S6e"/>
    <property type="match status" value="1"/>
</dbReference>
<evidence type="ECO:0000256" key="1">
    <source>
        <dbReference type="ARBA" id="ARBA00009312"/>
    </source>
</evidence>
<dbReference type="Ensembl" id="ENSSSCT00040067021.1">
    <property type="protein sequence ID" value="ENSSSCP00040028449.1"/>
    <property type="gene ID" value="ENSSSCG00040049707.1"/>
</dbReference>
<dbReference type="GO" id="GO:0006412">
    <property type="term" value="P:translation"/>
    <property type="evidence" value="ECO:0007669"/>
    <property type="project" value="InterPro"/>
</dbReference>
<reference evidence="6" key="1">
    <citation type="submission" date="2025-05" db="UniProtKB">
        <authorList>
            <consortium name="Ensembl"/>
        </authorList>
    </citation>
    <scope>IDENTIFICATION</scope>
</reference>
<evidence type="ECO:0000256" key="3">
    <source>
        <dbReference type="ARBA" id="ARBA00023274"/>
    </source>
</evidence>
<dbReference type="AlphaFoldDB" id="A0A8D0X462"/>
<dbReference type="GO" id="GO:0003735">
    <property type="term" value="F:structural constituent of ribosome"/>
    <property type="evidence" value="ECO:0007669"/>
    <property type="project" value="InterPro"/>
</dbReference>
<evidence type="ECO:0000313" key="7">
    <source>
        <dbReference type="Proteomes" id="UP000694570"/>
    </source>
</evidence>
<accession>A0A8D0X462</accession>
<dbReference type="PANTHER" id="PTHR11502">
    <property type="entry name" value="40S RIBOSOMAL PROTEIN S6"/>
    <property type="match status" value="1"/>
</dbReference>
<comment type="similarity">
    <text evidence="1">Belongs to the eukaryotic ribosomal protein eS6 family.</text>
</comment>
<dbReference type="GO" id="GO:1990904">
    <property type="term" value="C:ribonucleoprotein complex"/>
    <property type="evidence" value="ECO:0007669"/>
    <property type="project" value="UniProtKB-KW"/>
</dbReference>
<organism evidence="6 7">
    <name type="scientific">Sus scrofa</name>
    <name type="common">Pig</name>
    <dbReference type="NCBI Taxonomy" id="9823"/>
    <lineage>
        <taxon>Eukaryota</taxon>
        <taxon>Metazoa</taxon>
        <taxon>Chordata</taxon>
        <taxon>Craniata</taxon>
        <taxon>Vertebrata</taxon>
        <taxon>Euteleostomi</taxon>
        <taxon>Mammalia</taxon>
        <taxon>Eutheria</taxon>
        <taxon>Laurasiatheria</taxon>
        <taxon>Artiodactyla</taxon>
        <taxon>Suina</taxon>
        <taxon>Suidae</taxon>
        <taxon>Sus</taxon>
    </lineage>
</organism>
<sequence length="97" mass="10968">MKLSFSFPATGCQKFIGVDEERKLRTSYEKHMATEIAADALGEEWKGTSTCLGCEQKPTKQKKPHEIRKTPNLAVSYTTKYSLTIPSSNCTLRYVFN</sequence>
<evidence type="ECO:0000256" key="4">
    <source>
        <dbReference type="ARBA" id="ARBA00035278"/>
    </source>
</evidence>
<name>A0A8D0X462_PIG</name>
<keyword evidence="3" id="KW-0687">Ribonucleoprotein</keyword>
<protein>
    <recommendedName>
        <fullName evidence="4">Small ribosomal subunit protein eS6</fullName>
    </recommendedName>
    <alternativeName>
        <fullName evidence="5">40S ribosomal protein S6</fullName>
    </alternativeName>
</protein>
<dbReference type="GO" id="GO:0005840">
    <property type="term" value="C:ribosome"/>
    <property type="evidence" value="ECO:0007669"/>
    <property type="project" value="UniProtKB-KW"/>
</dbReference>
<evidence type="ECO:0000256" key="2">
    <source>
        <dbReference type="ARBA" id="ARBA00022980"/>
    </source>
</evidence>
<proteinExistence type="inferred from homology"/>
<dbReference type="Ensembl" id="ENSSSCT00030066770.1">
    <property type="protein sequence ID" value="ENSSSCP00030030600.1"/>
    <property type="gene ID" value="ENSSSCG00030047827.1"/>
</dbReference>
<dbReference type="InterPro" id="IPR001377">
    <property type="entry name" value="Ribosomal_eS6"/>
</dbReference>
<evidence type="ECO:0000313" key="6">
    <source>
        <dbReference type="Ensembl" id="ENSSSCP00030030600.1"/>
    </source>
</evidence>
<keyword evidence="2" id="KW-0689">Ribosomal protein</keyword>